<evidence type="ECO:0000313" key="3">
    <source>
        <dbReference type="EMBL" id="SEV88090.1"/>
    </source>
</evidence>
<dbReference type="GO" id="GO:0005886">
    <property type="term" value="C:plasma membrane"/>
    <property type="evidence" value="ECO:0007669"/>
    <property type="project" value="InterPro"/>
</dbReference>
<proteinExistence type="predicted"/>
<dbReference type="Pfam" id="PF10099">
    <property type="entry name" value="RskA_C"/>
    <property type="match status" value="1"/>
</dbReference>
<feature type="transmembrane region" description="Helical" evidence="1">
    <location>
        <begin position="89"/>
        <end position="109"/>
    </location>
</feature>
<dbReference type="Proteomes" id="UP000199167">
    <property type="component" value="Unassembled WGS sequence"/>
</dbReference>
<dbReference type="InterPro" id="IPR018764">
    <property type="entry name" value="RskA_C"/>
</dbReference>
<keyword evidence="4" id="KW-1185">Reference proteome</keyword>
<gene>
    <name evidence="3" type="ORF">SAMN04488515_0035</name>
</gene>
<organism evidence="3 4">
    <name type="scientific">Cognatiyoonia koreensis</name>
    <dbReference type="NCBI Taxonomy" id="364200"/>
    <lineage>
        <taxon>Bacteria</taxon>
        <taxon>Pseudomonadati</taxon>
        <taxon>Pseudomonadota</taxon>
        <taxon>Alphaproteobacteria</taxon>
        <taxon>Rhodobacterales</taxon>
        <taxon>Paracoccaceae</taxon>
        <taxon>Cognatiyoonia</taxon>
    </lineage>
</organism>
<evidence type="ECO:0000256" key="1">
    <source>
        <dbReference type="SAM" id="Phobius"/>
    </source>
</evidence>
<dbReference type="InterPro" id="IPR051474">
    <property type="entry name" value="Anti-sigma-K/W_factor"/>
</dbReference>
<keyword evidence="1" id="KW-0812">Transmembrane</keyword>
<dbReference type="PANTHER" id="PTHR37461:SF1">
    <property type="entry name" value="ANTI-SIGMA-K FACTOR RSKA"/>
    <property type="match status" value="1"/>
</dbReference>
<sequence>MTDDQNHDEDMLAAEFVLRLLDENDLKELQQRIRNDRRFAQRVAYWEIQLSQLVDEIIPEQPNQASKKALFAALFPEDVPVSIWQRVGVWQMLSAICAVGFLALGVMLLTPERDNAGPLFAAEIVSDAADFRVIAVVDKSTDQVILTKTRGAAPEGRILQVWAHGPDEPAISVGLWPEGDSVRLDLPPTIAAVNSVLTLGVSEEPVGGSITGSPSGRVFGTTDILVVSDTF</sequence>
<dbReference type="OrthoDB" id="9816387at2"/>
<dbReference type="RefSeq" id="WP_089988794.1">
    <property type="nucleotide sequence ID" value="NZ_FOIZ01000001.1"/>
</dbReference>
<reference evidence="3 4" key="1">
    <citation type="submission" date="2016-10" db="EMBL/GenBank/DDBJ databases">
        <authorList>
            <person name="de Groot N.N."/>
        </authorList>
    </citation>
    <scope>NUCLEOTIDE SEQUENCE [LARGE SCALE GENOMIC DNA]</scope>
    <source>
        <strain evidence="3 4">DSM 17925</strain>
    </source>
</reference>
<dbReference type="EMBL" id="FOIZ01000001">
    <property type="protein sequence ID" value="SEV88090.1"/>
    <property type="molecule type" value="Genomic_DNA"/>
</dbReference>
<protein>
    <submittedName>
        <fullName evidence="3">Anti-sigma-K factor RskA</fullName>
    </submittedName>
</protein>
<accession>A0A1I0MJT2</accession>
<evidence type="ECO:0000259" key="2">
    <source>
        <dbReference type="Pfam" id="PF10099"/>
    </source>
</evidence>
<keyword evidence="1" id="KW-0472">Membrane</keyword>
<keyword evidence="1" id="KW-1133">Transmembrane helix</keyword>
<feature type="domain" description="Anti-sigma K factor RskA C-terminal" evidence="2">
    <location>
        <begin position="93"/>
        <end position="217"/>
    </location>
</feature>
<name>A0A1I0MJT2_9RHOB</name>
<dbReference type="GO" id="GO:0006417">
    <property type="term" value="P:regulation of translation"/>
    <property type="evidence" value="ECO:0007669"/>
    <property type="project" value="TreeGrafter"/>
</dbReference>
<evidence type="ECO:0000313" key="4">
    <source>
        <dbReference type="Proteomes" id="UP000199167"/>
    </source>
</evidence>
<dbReference type="STRING" id="364200.SAMN04488515_0035"/>
<dbReference type="PANTHER" id="PTHR37461">
    <property type="entry name" value="ANTI-SIGMA-K FACTOR RSKA"/>
    <property type="match status" value="1"/>
</dbReference>
<dbReference type="AlphaFoldDB" id="A0A1I0MJT2"/>
<dbReference type="GO" id="GO:0016989">
    <property type="term" value="F:sigma factor antagonist activity"/>
    <property type="evidence" value="ECO:0007669"/>
    <property type="project" value="TreeGrafter"/>
</dbReference>